<dbReference type="PANTHER" id="PTHR45693">
    <property type="entry name" value="TRANSCRIPTION FACTOR TGA9"/>
    <property type="match status" value="1"/>
</dbReference>
<sequence>MERSSKCAVCYSSFRASICVACVNRSLHECKTVLDSLKSRREVSYSRLSSLLVAKERAMIQQCWMDLHNEKLDKLRDKLELQVEKLQKSKSTFRRLSSNLKERYGVIESTNVALEKSRVRQLENHYSDTIGDHYLVYIELTSERLYKQALVMKQICKLFPLSKVTVEGHNKYGSSGQYDQICNAVLPQGLNPLSVPPKELAASLGYMVQLLNLVVHKLAVPALHNLGFGGSCSRIWQRDSYWKSHPSSPSDEYPLFVPSHDYFSVEGKSSWTGRDTTNFGVTSLKSDGSVEEDYHDLDVVNLSSASPHSAETFRNVQRGIAHLKQSVAHLTAYGYSSLSMEVPSGASTFETFAKLLNTLSSIKEVQSALSLGFSRALQEFLVADIIWCVLNRYKRTTRSPFGSVKEALISKQNKEEMMSSFSPTQLASLRDMGIYEPFQQLVSWGNVYKSDINDHSPNTASSSVIQVDARIDDHNNIVKSNYASTSHNHIEAEPSSNDHQDVDDDDDDRIHDKMKRRLAQNREAARKSRLRRKAYVQQLEESRLKLSQLEQELEKAKQQGLRVSNSIPSGSITNARIATFEMEHSHWLEEQSRRVSELRIALQAHISDIELRMLVESCLNHYANLFRMKSDAAKADVFYLISGMWRTSTERFFQWIGGFRPSELLNVVMPYLQPLTDQQVLEVRNLQQSSQQAEEALSQGIEKLQQSLVENIVVDAFSMDYPPQMAAALENLQALEGFVNQADHLRQQTLQQMAKILTTRQSARGLLALGEYLHRLRALSSLWAARPREPT</sequence>
<dbReference type="InterPro" id="IPR018791">
    <property type="entry name" value="UV_resistance/autophagy_Atg14"/>
</dbReference>
<dbReference type="PROSITE" id="PS00036">
    <property type="entry name" value="BZIP_BASIC"/>
    <property type="match status" value="1"/>
</dbReference>
<feature type="region of interest" description="Disordered" evidence="10">
    <location>
        <begin position="484"/>
        <end position="508"/>
    </location>
</feature>
<evidence type="ECO:0000259" key="11">
    <source>
        <dbReference type="PROSITE" id="PS50217"/>
    </source>
</evidence>
<evidence type="ECO:0000256" key="7">
    <source>
        <dbReference type="ARBA" id="ARBA00023163"/>
    </source>
</evidence>
<evidence type="ECO:0000256" key="3">
    <source>
        <dbReference type="ARBA" id="ARBA00023015"/>
    </source>
</evidence>
<evidence type="ECO:0000256" key="1">
    <source>
        <dbReference type="ARBA" id="ARBA00004123"/>
    </source>
</evidence>
<dbReference type="GO" id="GO:0003700">
    <property type="term" value="F:DNA-binding transcription factor activity"/>
    <property type="evidence" value="ECO:0007669"/>
    <property type="project" value="InterPro"/>
</dbReference>
<dbReference type="GO" id="GO:0005737">
    <property type="term" value="C:cytoplasm"/>
    <property type="evidence" value="ECO:0007669"/>
    <property type="project" value="UniProtKB-ARBA"/>
</dbReference>
<dbReference type="EMBL" id="HG994370">
    <property type="protein sequence ID" value="CAF2065494.1"/>
    <property type="molecule type" value="Genomic_DNA"/>
</dbReference>
<keyword evidence="8" id="KW-0539">Nucleus</keyword>
<accession>A0A816QUV1</accession>
<keyword evidence="6" id="KW-0010">Activator</keyword>
<evidence type="ECO:0000256" key="6">
    <source>
        <dbReference type="ARBA" id="ARBA00023159"/>
    </source>
</evidence>
<dbReference type="FunFam" id="1.20.5.170:FF:000019">
    <property type="entry name" value="BZIP family transcription factor"/>
    <property type="match status" value="1"/>
</dbReference>
<dbReference type="Pfam" id="PF00170">
    <property type="entry name" value="bZIP_1"/>
    <property type="match status" value="1"/>
</dbReference>
<comment type="similarity">
    <text evidence="2">Belongs to the bZIP family.</text>
</comment>
<reference evidence="13" key="1">
    <citation type="submission" date="2021-01" db="EMBL/GenBank/DDBJ databases">
        <authorList>
            <consortium name="Genoscope - CEA"/>
            <person name="William W."/>
        </authorList>
    </citation>
    <scope>NUCLEOTIDE SEQUENCE</scope>
</reference>
<evidence type="ECO:0000313" key="13">
    <source>
        <dbReference type="EMBL" id="CAF2065494.1"/>
    </source>
</evidence>
<dbReference type="GO" id="GO:0032991">
    <property type="term" value="C:protein-containing complex"/>
    <property type="evidence" value="ECO:0007669"/>
    <property type="project" value="UniProtKB-ARBA"/>
</dbReference>
<dbReference type="PROSITE" id="PS51806">
    <property type="entry name" value="DOG1"/>
    <property type="match status" value="1"/>
</dbReference>
<evidence type="ECO:0000256" key="2">
    <source>
        <dbReference type="ARBA" id="ARBA00007163"/>
    </source>
</evidence>
<protein>
    <submittedName>
        <fullName evidence="13">(rape) hypothetical protein</fullName>
    </submittedName>
</protein>
<dbReference type="PANTHER" id="PTHR45693:SF7">
    <property type="entry name" value="TRANSCRIPTION FACTOR TGA7"/>
    <property type="match status" value="1"/>
</dbReference>
<gene>
    <name evidence="13" type="ORF">DARMORV10_C06P51850.1</name>
</gene>
<dbReference type="GO" id="GO:0006351">
    <property type="term" value="P:DNA-templated transcription"/>
    <property type="evidence" value="ECO:0007669"/>
    <property type="project" value="InterPro"/>
</dbReference>
<evidence type="ECO:0000256" key="9">
    <source>
        <dbReference type="SAM" id="Coils"/>
    </source>
</evidence>
<evidence type="ECO:0000256" key="5">
    <source>
        <dbReference type="ARBA" id="ARBA00023125"/>
    </source>
</evidence>
<proteinExistence type="inferred from homology"/>
<feature type="domain" description="DOG1" evidence="12">
    <location>
        <begin position="577"/>
        <end position="786"/>
    </location>
</feature>
<dbReference type="InterPro" id="IPR046347">
    <property type="entry name" value="bZIP_sf"/>
</dbReference>
<evidence type="ECO:0000256" key="8">
    <source>
        <dbReference type="ARBA" id="ARBA00023242"/>
    </source>
</evidence>
<organism evidence="13">
    <name type="scientific">Brassica napus</name>
    <name type="common">Rape</name>
    <dbReference type="NCBI Taxonomy" id="3708"/>
    <lineage>
        <taxon>Eukaryota</taxon>
        <taxon>Viridiplantae</taxon>
        <taxon>Streptophyta</taxon>
        <taxon>Embryophyta</taxon>
        <taxon>Tracheophyta</taxon>
        <taxon>Spermatophyta</taxon>
        <taxon>Magnoliopsida</taxon>
        <taxon>eudicotyledons</taxon>
        <taxon>Gunneridae</taxon>
        <taxon>Pentapetalae</taxon>
        <taxon>rosids</taxon>
        <taxon>malvids</taxon>
        <taxon>Brassicales</taxon>
        <taxon>Brassicaceae</taxon>
        <taxon>Brassiceae</taxon>
        <taxon>Brassica</taxon>
    </lineage>
</organism>
<feature type="coiled-coil region" evidence="9">
    <location>
        <begin position="532"/>
        <end position="566"/>
    </location>
</feature>
<name>A0A816QUV1_BRANA</name>
<dbReference type="InterPro" id="IPR004827">
    <property type="entry name" value="bZIP"/>
</dbReference>
<dbReference type="Proteomes" id="UP001295469">
    <property type="component" value="Chromosome C06"/>
</dbReference>
<dbReference type="SUPFAM" id="SSF57959">
    <property type="entry name" value="Leucine zipper domain"/>
    <property type="match status" value="1"/>
</dbReference>
<dbReference type="Pfam" id="PF14144">
    <property type="entry name" value="DOG1"/>
    <property type="match status" value="1"/>
</dbReference>
<dbReference type="SMART" id="SM00338">
    <property type="entry name" value="BRLZ"/>
    <property type="match status" value="1"/>
</dbReference>
<evidence type="ECO:0000256" key="4">
    <source>
        <dbReference type="ARBA" id="ARBA00023054"/>
    </source>
</evidence>
<dbReference type="Gene3D" id="1.20.5.170">
    <property type="match status" value="1"/>
</dbReference>
<dbReference type="InterPro" id="IPR025422">
    <property type="entry name" value="TGA_domain"/>
</dbReference>
<feature type="compositionally biased region" description="Basic and acidic residues" evidence="10">
    <location>
        <begin position="488"/>
        <end position="500"/>
    </location>
</feature>
<comment type="subcellular location">
    <subcellularLocation>
        <location evidence="1">Nucleus</location>
    </subcellularLocation>
</comment>
<feature type="coiled-coil region" evidence="9">
    <location>
        <begin position="65"/>
        <end position="96"/>
    </location>
</feature>
<keyword evidence="5" id="KW-0238">DNA-binding</keyword>
<feature type="domain" description="BZIP" evidence="11">
    <location>
        <begin position="511"/>
        <end position="555"/>
    </location>
</feature>
<dbReference type="PROSITE" id="PS50217">
    <property type="entry name" value="BZIP"/>
    <property type="match status" value="1"/>
</dbReference>
<dbReference type="AlphaFoldDB" id="A0A816QUV1"/>
<dbReference type="Pfam" id="PF10186">
    <property type="entry name" value="ATG14"/>
    <property type="match status" value="1"/>
</dbReference>
<dbReference type="GO" id="GO:0005634">
    <property type="term" value="C:nucleus"/>
    <property type="evidence" value="ECO:0007669"/>
    <property type="project" value="UniProtKB-SubCell"/>
</dbReference>
<keyword evidence="7" id="KW-0804">Transcription</keyword>
<dbReference type="GO" id="GO:0000976">
    <property type="term" value="F:transcription cis-regulatory region binding"/>
    <property type="evidence" value="ECO:0007669"/>
    <property type="project" value="UniProtKB-ARBA"/>
</dbReference>
<evidence type="ECO:0000256" key="10">
    <source>
        <dbReference type="SAM" id="MobiDB-lite"/>
    </source>
</evidence>
<keyword evidence="3" id="KW-0805">Transcription regulation</keyword>
<evidence type="ECO:0000259" key="12">
    <source>
        <dbReference type="PROSITE" id="PS51806"/>
    </source>
</evidence>
<keyword evidence="4 9" id="KW-0175">Coiled coil</keyword>